<proteinExistence type="predicted"/>
<evidence type="ECO:0000259" key="2">
    <source>
        <dbReference type="Pfam" id="PF07510"/>
    </source>
</evidence>
<dbReference type="InterPro" id="IPR011089">
    <property type="entry name" value="GmrSD_C"/>
</dbReference>
<evidence type="ECO:0000313" key="4">
    <source>
        <dbReference type="Proteomes" id="UP000305836"/>
    </source>
</evidence>
<sequence length="558" mass="63778">MKQLEASEVSLHKIFSSDFDFSIPNYQRPYAWGTDEAMQLLDDLAHALDQNADEPYFLGSIVLVKEHNSPPASVIDGQQRLTTLTILLAVLRDLSPDHGLAAEIQNTIVEPGQQLMNREAKPRLTLRPRDKDFFARYIQQMGGTADVVNLSDSQLDTDAQKCVRDNTKALSAELAGWTAERRSALATLLNARTFLVVVNTPDLDSAHRIFSVMNSRGLDLSPADIFKSKVIGEIPDSAENDYTEKWNDAEQTLGRDAFADLFLHIRLIKTKRRSEQNLLREFPDQVLSEYLPQRAREFVDDVISPYARAYEEITTATFKADYKQDDINTWFKRLAQLDTSDWQAPALWALHKHRGDPAWIETFLQKLERLAASMFIRRVYVTPRLARYIDLLRQLDDGDGLDAKAFDLSPDEIDDTRARLSGDLYLVTKIRKYVLLRLDEALADHSGVTYDFPIITVEHVLPQTPGKDSQWLTVFPQADRDKWTHKIGNLVLLNRSKNSEAQNYDFDKKKSRYFQGRRGVTTFALTSQVLSQSHWTPTIVEQRQADLTGILFEEWSLK</sequence>
<dbReference type="Pfam" id="PF07510">
    <property type="entry name" value="GmrSD_C"/>
    <property type="match status" value="1"/>
</dbReference>
<reference evidence="3 4" key="1">
    <citation type="submission" date="2019-04" db="EMBL/GenBank/DDBJ databases">
        <title>Kribbella sp. NEAU-THZ 27 nov., a novel actinomycete isolated from soil.</title>
        <authorList>
            <person name="Duan L."/>
        </authorList>
    </citation>
    <scope>NUCLEOTIDE SEQUENCE [LARGE SCALE GENOMIC DNA]</scope>
    <source>
        <strain evidence="4">NEAU-THZ27</strain>
    </source>
</reference>
<name>A0A4U3LMB1_9ACTN</name>
<keyword evidence="4" id="KW-1185">Reference proteome</keyword>
<dbReference type="PANTHER" id="PTHR35149:SF2">
    <property type="entry name" value="DUF262 DOMAIN-CONTAINING PROTEIN"/>
    <property type="match status" value="1"/>
</dbReference>
<accession>A0A4U3LMB1</accession>
<evidence type="ECO:0000259" key="1">
    <source>
        <dbReference type="Pfam" id="PF03235"/>
    </source>
</evidence>
<evidence type="ECO:0000313" key="3">
    <source>
        <dbReference type="EMBL" id="TKK76891.1"/>
    </source>
</evidence>
<gene>
    <name evidence="3" type="ORF">FDA38_31675</name>
</gene>
<dbReference type="AlphaFoldDB" id="A0A4U3LMB1"/>
<comment type="caution">
    <text evidence="3">The sequence shown here is derived from an EMBL/GenBank/DDBJ whole genome shotgun (WGS) entry which is preliminary data.</text>
</comment>
<dbReference type="Pfam" id="PF03235">
    <property type="entry name" value="GmrSD_N"/>
    <property type="match status" value="1"/>
</dbReference>
<dbReference type="EMBL" id="SZPZ01000004">
    <property type="protein sequence ID" value="TKK76891.1"/>
    <property type="molecule type" value="Genomic_DNA"/>
</dbReference>
<feature type="domain" description="GmrSD restriction endonucleases C-terminal" evidence="2">
    <location>
        <begin position="427"/>
        <end position="548"/>
    </location>
</feature>
<dbReference type="InterPro" id="IPR004919">
    <property type="entry name" value="GmrSD_N"/>
</dbReference>
<dbReference type="Proteomes" id="UP000305836">
    <property type="component" value="Unassembled WGS sequence"/>
</dbReference>
<dbReference type="PANTHER" id="PTHR35149">
    <property type="entry name" value="SLL5132 PROTEIN"/>
    <property type="match status" value="1"/>
</dbReference>
<organism evidence="3 4">
    <name type="scientific">Kribbella jiaozuonensis</name>
    <dbReference type="NCBI Taxonomy" id="2575441"/>
    <lineage>
        <taxon>Bacteria</taxon>
        <taxon>Bacillati</taxon>
        <taxon>Actinomycetota</taxon>
        <taxon>Actinomycetes</taxon>
        <taxon>Propionibacteriales</taxon>
        <taxon>Kribbellaceae</taxon>
        <taxon>Kribbella</taxon>
    </lineage>
</organism>
<feature type="domain" description="GmrSD restriction endonucleases N-terminal" evidence="1">
    <location>
        <begin position="11"/>
        <end position="230"/>
    </location>
</feature>
<protein>
    <submittedName>
        <fullName evidence="3">DUF262 domain-containing protein</fullName>
    </submittedName>
</protein>
<dbReference type="OrthoDB" id="9798761at2"/>
<dbReference type="RefSeq" id="WP_137257755.1">
    <property type="nucleotide sequence ID" value="NZ_JBHSPQ010000003.1"/>
</dbReference>